<evidence type="ECO:0000313" key="6">
    <source>
        <dbReference type="Proteomes" id="UP000194141"/>
    </source>
</evidence>
<dbReference type="OrthoDB" id="9772050at2"/>
<dbReference type="GO" id="GO:1990281">
    <property type="term" value="C:efflux pump complex"/>
    <property type="evidence" value="ECO:0007669"/>
    <property type="project" value="TreeGrafter"/>
</dbReference>
<feature type="transmembrane region" description="Helical" evidence="3">
    <location>
        <begin position="6"/>
        <end position="23"/>
    </location>
</feature>
<keyword evidence="3" id="KW-1133">Transmembrane helix</keyword>
<reference evidence="5 6" key="1">
    <citation type="journal article" date="2017" name="Front. Microbiol.">
        <title>Genome Sequence of Desulfurella amilsii Strain TR1 and Comparative Genomics of Desulfurellaceae Family.</title>
        <authorList>
            <person name="Florentino A.P."/>
            <person name="Stams A.J."/>
            <person name="Sanchez-Andrea I."/>
        </authorList>
    </citation>
    <scope>NUCLEOTIDE SEQUENCE [LARGE SCALE GENOMIC DNA]</scope>
    <source>
        <strain evidence="5 6">TR1</strain>
    </source>
</reference>
<evidence type="ECO:0000256" key="2">
    <source>
        <dbReference type="SAM" id="Coils"/>
    </source>
</evidence>
<keyword evidence="6" id="KW-1185">Reference proteome</keyword>
<dbReference type="Pfam" id="PF25917">
    <property type="entry name" value="BSH_RND"/>
    <property type="match status" value="1"/>
</dbReference>
<dbReference type="InterPro" id="IPR058625">
    <property type="entry name" value="MdtA-like_BSH"/>
</dbReference>
<dbReference type="PANTHER" id="PTHR30469">
    <property type="entry name" value="MULTIDRUG RESISTANCE PROTEIN MDTA"/>
    <property type="match status" value="1"/>
</dbReference>
<comment type="similarity">
    <text evidence="1">Belongs to the membrane fusion protein (MFP) (TC 8.A.1) family.</text>
</comment>
<gene>
    <name evidence="5" type="ORF">DESAMIL20_48</name>
</gene>
<dbReference type="Gene3D" id="1.20.1600.10">
    <property type="entry name" value="Outer membrane efflux proteins (OEP)"/>
    <property type="match status" value="1"/>
</dbReference>
<organism evidence="5 6">
    <name type="scientific">Desulfurella amilsii</name>
    <dbReference type="NCBI Taxonomy" id="1562698"/>
    <lineage>
        <taxon>Bacteria</taxon>
        <taxon>Pseudomonadati</taxon>
        <taxon>Campylobacterota</taxon>
        <taxon>Desulfurellia</taxon>
        <taxon>Desulfurellales</taxon>
        <taxon>Desulfurellaceae</taxon>
        <taxon>Desulfurella</taxon>
    </lineage>
</organism>
<dbReference type="GO" id="GO:0015562">
    <property type="term" value="F:efflux transmembrane transporter activity"/>
    <property type="evidence" value="ECO:0007669"/>
    <property type="project" value="InterPro"/>
</dbReference>
<name>A0A1X4XZI6_9BACT</name>
<comment type="caution">
    <text evidence="5">The sequence shown here is derived from an EMBL/GenBank/DDBJ whole genome shotgun (WGS) entry which is preliminary data.</text>
</comment>
<keyword evidence="2" id="KW-0175">Coiled coil</keyword>
<dbReference type="Proteomes" id="UP000194141">
    <property type="component" value="Unassembled WGS sequence"/>
</dbReference>
<dbReference type="NCBIfam" id="TIGR01730">
    <property type="entry name" value="RND_mfp"/>
    <property type="match status" value="1"/>
</dbReference>
<evidence type="ECO:0000256" key="1">
    <source>
        <dbReference type="ARBA" id="ARBA00009477"/>
    </source>
</evidence>
<evidence type="ECO:0000313" key="5">
    <source>
        <dbReference type="EMBL" id="OSS42940.1"/>
    </source>
</evidence>
<feature type="domain" description="Multidrug resistance protein MdtA-like barrel-sandwich hybrid" evidence="4">
    <location>
        <begin position="77"/>
        <end position="190"/>
    </location>
</feature>
<feature type="coiled-coil region" evidence="2">
    <location>
        <begin position="110"/>
        <end position="161"/>
    </location>
</feature>
<dbReference type="SUPFAM" id="SSF111369">
    <property type="entry name" value="HlyD-like secretion proteins"/>
    <property type="match status" value="1"/>
</dbReference>
<evidence type="ECO:0000256" key="3">
    <source>
        <dbReference type="SAM" id="Phobius"/>
    </source>
</evidence>
<sequence>MKRVIWIAIIICASVFFVAYLLLNKNKSTLNNSSKEVLVASVNAVPIQLRALSRDIVAYGIIESKPGTAKTITLNFDATINKMYVIDGQSINKDQLLFSVIPSPATQSQLMQAENSVKLSQENLKITQEKFKLHLLTQQDILNAQNALNQAEIVYENLKKVYTDKVYSPTNGVITKINYTEGANVVAGSPILSVANTNNIAVKCGVEPEDVNFLKLGMPVTIFLIDYNKNITGKIVSISNIIDPATHLINVYISPDANESLLLNSYVEVSIPVSKSTGFSVPKLALLYENGHYIIYTIKNGTAKKHIVNVVLKNQNYALITSSEITDKDLVVTQGAYELKNNMRVKVQK</sequence>
<keyword evidence="3" id="KW-0472">Membrane</keyword>
<accession>A0A1X4XZI6</accession>
<dbReference type="Gene3D" id="2.40.50.100">
    <property type="match status" value="1"/>
</dbReference>
<protein>
    <submittedName>
        <fullName evidence="5">Putative Co/Zn/Cd efflux system membrane fusion protein</fullName>
    </submittedName>
</protein>
<dbReference type="AlphaFoldDB" id="A0A1X4XZI6"/>
<dbReference type="RefSeq" id="WP_086032871.1">
    <property type="nucleotide sequence ID" value="NZ_MDSU01000001.1"/>
</dbReference>
<dbReference type="Gene3D" id="2.40.420.20">
    <property type="match status" value="1"/>
</dbReference>
<keyword evidence="3" id="KW-0812">Transmembrane</keyword>
<dbReference type="InterPro" id="IPR006143">
    <property type="entry name" value="RND_pump_MFP"/>
</dbReference>
<proteinExistence type="inferred from homology"/>
<dbReference type="EMBL" id="MDSU01000001">
    <property type="protein sequence ID" value="OSS42940.1"/>
    <property type="molecule type" value="Genomic_DNA"/>
</dbReference>
<dbReference type="STRING" id="1562698.DESAMIL20_48"/>
<evidence type="ECO:0000259" key="4">
    <source>
        <dbReference type="Pfam" id="PF25917"/>
    </source>
</evidence>